<dbReference type="PANTHER" id="PTHR11076:SF34">
    <property type="entry name" value="PROTEIN UMUC"/>
    <property type="match status" value="1"/>
</dbReference>
<feature type="domain" description="UmuC" evidence="6">
    <location>
        <begin position="22"/>
        <end position="208"/>
    </location>
</feature>
<dbReference type="InterPro" id="IPR024728">
    <property type="entry name" value="PolY_HhH_motif"/>
</dbReference>
<keyword evidence="3" id="KW-0741">SOS mutagenesis</keyword>
<keyword evidence="2" id="KW-0227">DNA damage</keyword>
<dbReference type="CDD" id="cd01700">
    <property type="entry name" value="PolY_Pol_V_umuC"/>
    <property type="match status" value="1"/>
</dbReference>
<dbReference type="AlphaFoldDB" id="A0A3P3ZQT2"/>
<dbReference type="GO" id="GO:0009432">
    <property type="term" value="P:SOS response"/>
    <property type="evidence" value="ECO:0007669"/>
    <property type="project" value="UniProtKB-KW"/>
</dbReference>
<dbReference type="GO" id="GO:0005829">
    <property type="term" value="C:cytosol"/>
    <property type="evidence" value="ECO:0007669"/>
    <property type="project" value="TreeGrafter"/>
</dbReference>
<dbReference type="NCBIfam" id="NF002955">
    <property type="entry name" value="PRK03609.1"/>
    <property type="match status" value="1"/>
</dbReference>
<evidence type="ECO:0000256" key="3">
    <source>
        <dbReference type="ARBA" id="ARBA00023199"/>
    </source>
</evidence>
<evidence type="ECO:0000256" key="1">
    <source>
        <dbReference type="ARBA" id="ARBA00010945"/>
    </source>
</evidence>
<proteinExistence type="inferred from homology"/>
<accession>A0A3P3ZQT2</accession>
<evidence type="ECO:0000256" key="5">
    <source>
        <dbReference type="ARBA" id="ARBA00023236"/>
    </source>
</evidence>
<sequence length="443" mass="49619">MLGSGHLHHSQVRLRRVMVSSIALVDCNNFYASCERAFNPKLEGKPIVVLSNNDGCVVARSNEVKALGLPMGVPWFQIEKMAKRHGILAYSSNYALYGNMSARVMQLLSQFSPQQEIYSIDECFLGLAGFEHWDLIAYGQKIRRRIKQGTGIPVSIGIATTKTLAKLANHVAKKREGYGGVCDFGRFSPRELDDLLKSLPVSEVWGVGRKLTPRLETLNIRTVQELKHADPRWIRQQFSITLERTVAELNGLPCIELEEESANKQQIISSRSFGRPVETLENLREAVSSYMSRAAEKLRAQHSVAGIVGVHIQTNPFNPEAPQYHPSQVVPLVKSTDDTRYLTQAALHGLQHLYRSGFKYKKAGVVLMALEAKATLHPTLFDDPAAEARSSRLMKVMDTINHRMGQDTLKLASSGIENSWRMRRGFKSPNYTTHWAEIPQVTA</sequence>
<dbReference type="PANTHER" id="PTHR11076">
    <property type="entry name" value="DNA REPAIR POLYMERASE UMUC / TRANSFERASE FAMILY MEMBER"/>
    <property type="match status" value="1"/>
</dbReference>
<gene>
    <name evidence="7" type="primary">umuC</name>
    <name evidence="7" type="ORF">CARN8_50002</name>
</gene>
<evidence type="ECO:0000256" key="4">
    <source>
        <dbReference type="ARBA" id="ARBA00023204"/>
    </source>
</evidence>
<dbReference type="InterPro" id="IPR001126">
    <property type="entry name" value="UmuC"/>
</dbReference>
<dbReference type="GO" id="GO:0003887">
    <property type="term" value="F:DNA-directed DNA polymerase activity"/>
    <property type="evidence" value="ECO:0007669"/>
    <property type="project" value="TreeGrafter"/>
</dbReference>
<organism evidence="7">
    <name type="scientific">mine drainage metagenome</name>
    <dbReference type="NCBI Taxonomy" id="410659"/>
    <lineage>
        <taxon>unclassified sequences</taxon>
        <taxon>metagenomes</taxon>
        <taxon>ecological metagenomes</taxon>
    </lineage>
</organism>
<comment type="similarity">
    <text evidence="1">Belongs to the DNA polymerase type-Y family.</text>
</comment>
<dbReference type="InterPro" id="IPR050116">
    <property type="entry name" value="DNA_polymerase-Y"/>
</dbReference>
<dbReference type="SUPFAM" id="SSF56672">
    <property type="entry name" value="DNA/RNA polymerases"/>
    <property type="match status" value="1"/>
</dbReference>
<dbReference type="Pfam" id="PF13438">
    <property type="entry name" value="DUF4113"/>
    <property type="match status" value="1"/>
</dbReference>
<dbReference type="GO" id="GO:0042276">
    <property type="term" value="P:error-prone translesion synthesis"/>
    <property type="evidence" value="ECO:0007669"/>
    <property type="project" value="TreeGrafter"/>
</dbReference>
<dbReference type="InterPro" id="IPR043502">
    <property type="entry name" value="DNA/RNA_pol_sf"/>
</dbReference>
<name>A0A3P3ZQT2_9ZZZZ</name>
<dbReference type="Pfam" id="PF11798">
    <property type="entry name" value="IMS_HHH"/>
    <property type="match status" value="1"/>
</dbReference>
<evidence type="ECO:0000256" key="2">
    <source>
        <dbReference type="ARBA" id="ARBA00022763"/>
    </source>
</evidence>
<dbReference type="InterPro" id="IPR017961">
    <property type="entry name" value="DNA_pol_Y-fam_little_finger"/>
</dbReference>
<keyword evidence="4" id="KW-0234">DNA repair</keyword>
<keyword evidence="5" id="KW-0742">SOS response</keyword>
<dbReference type="EMBL" id="UOYP01000445">
    <property type="protein sequence ID" value="VAY89054.1"/>
    <property type="molecule type" value="Genomic_DNA"/>
</dbReference>
<dbReference type="InterPro" id="IPR025188">
    <property type="entry name" value="DUF4113"/>
</dbReference>
<dbReference type="Pfam" id="PF11799">
    <property type="entry name" value="IMS_C"/>
    <property type="match status" value="1"/>
</dbReference>
<dbReference type="Gene3D" id="3.40.1170.60">
    <property type="match status" value="1"/>
</dbReference>
<dbReference type="GO" id="GO:0006281">
    <property type="term" value="P:DNA repair"/>
    <property type="evidence" value="ECO:0007669"/>
    <property type="project" value="UniProtKB-KW"/>
</dbReference>
<evidence type="ECO:0000259" key="6">
    <source>
        <dbReference type="PROSITE" id="PS50173"/>
    </source>
</evidence>
<dbReference type="Gene3D" id="3.30.70.270">
    <property type="match status" value="1"/>
</dbReference>
<protein>
    <submittedName>
        <fullName evidence="7">DNA polymerase V, subunit C</fullName>
    </submittedName>
</protein>
<evidence type="ECO:0000313" key="7">
    <source>
        <dbReference type="EMBL" id="VAY89054.1"/>
    </source>
</evidence>
<dbReference type="InterPro" id="IPR043128">
    <property type="entry name" value="Rev_trsase/Diguanyl_cyclase"/>
</dbReference>
<dbReference type="PROSITE" id="PS50173">
    <property type="entry name" value="UMUC"/>
    <property type="match status" value="1"/>
</dbReference>
<dbReference type="Gene3D" id="1.10.150.20">
    <property type="entry name" value="5' to 3' exonuclease, C-terminal subdomain"/>
    <property type="match status" value="1"/>
</dbReference>
<reference evidence="7" key="1">
    <citation type="submission" date="2018-10" db="EMBL/GenBank/DDBJ databases">
        <authorList>
            <person name="Plewniak F."/>
        </authorList>
    </citation>
    <scope>NUCLEOTIDE SEQUENCE</scope>
</reference>
<dbReference type="Pfam" id="PF00817">
    <property type="entry name" value="IMS"/>
    <property type="match status" value="1"/>
</dbReference>
<dbReference type="GO" id="GO:0003684">
    <property type="term" value="F:damaged DNA binding"/>
    <property type="evidence" value="ECO:0007669"/>
    <property type="project" value="InterPro"/>
</dbReference>